<name>A0A5C5ZNK6_9BACT</name>
<dbReference type="AlphaFoldDB" id="A0A5C5ZNK6"/>
<proteinExistence type="predicted"/>
<reference evidence="1 2" key="1">
    <citation type="submission" date="2019-02" db="EMBL/GenBank/DDBJ databases">
        <title>Deep-cultivation of Planctomycetes and their phenomic and genomic characterization uncovers novel biology.</title>
        <authorList>
            <person name="Wiegand S."/>
            <person name="Jogler M."/>
            <person name="Boedeker C."/>
            <person name="Pinto D."/>
            <person name="Vollmers J."/>
            <person name="Rivas-Marin E."/>
            <person name="Kohn T."/>
            <person name="Peeters S.H."/>
            <person name="Heuer A."/>
            <person name="Rast P."/>
            <person name="Oberbeckmann S."/>
            <person name="Bunk B."/>
            <person name="Jeske O."/>
            <person name="Meyerdierks A."/>
            <person name="Storesund J.E."/>
            <person name="Kallscheuer N."/>
            <person name="Luecker S."/>
            <person name="Lage O.M."/>
            <person name="Pohl T."/>
            <person name="Merkel B.J."/>
            <person name="Hornburger P."/>
            <person name="Mueller R.-W."/>
            <person name="Bruemmer F."/>
            <person name="Labrenz M."/>
            <person name="Spormann A.M."/>
            <person name="Op Den Camp H."/>
            <person name="Overmann J."/>
            <person name="Amann R."/>
            <person name="Jetten M.S.M."/>
            <person name="Mascher T."/>
            <person name="Medema M.H."/>
            <person name="Devos D.P."/>
            <person name="Kaster A.-K."/>
            <person name="Ovreas L."/>
            <person name="Rohde M."/>
            <person name="Galperin M.Y."/>
            <person name="Jogler C."/>
        </authorList>
    </citation>
    <scope>NUCLEOTIDE SEQUENCE [LARGE SCALE GENOMIC DNA]</scope>
    <source>
        <strain evidence="1 2">Pla100</strain>
    </source>
</reference>
<evidence type="ECO:0000313" key="1">
    <source>
        <dbReference type="EMBL" id="TWT88013.1"/>
    </source>
</evidence>
<keyword evidence="2" id="KW-1185">Reference proteome</keyword>
<comment type="caution">
    <text evidence="1">The sequence shown here is derived from an EMBL/GenBank/DDBJ whole genome shotgun (WGS) entry which is preliminary data.</text>
</comment>
<accession>A0A5C5ZNK6</accession>
<dbReference type="RefSeq" id="WP_231603702.1">
    <property type="nucleotide sequence ID" value="NZ_SJPM01000022.1"/>
</dbReference>
<protein>
    <submittedName>
        <fullName evidence="1">Uncharacterized protein</fullName>
    </submittedName>
</protein>
<evidence type="ECO:0000313" key="2">
    <source>
        <dbReference type="Proteomes" id="UP000316213"/>
    </source>
</evidence>
<organism evidence="1 2">
    <name type="scientific">Neorhodopirellula pilleata</name>
    <dbReference type="NCBI Taxonomy" id="2714738"/>
    <lineage>
        <taxon>Bacteria</taxon>
        <taxon>Pseudomonadati</taxon>
        <taxon>Planctomycetota</taxon>
        <taxon>Planctomycetia</taxon>
        <taxon>Pirellulales</taxon>
        <taxon>Pirellulaceae</taxon>
        <taxon>Neorhodopirellula</taxon>
    </lineage>
</organism>
<dbReference type="Proteomes" id="UP000316213">
    <property type="component" value="Unassembled WGS sequence"/>
</dbReference>
<gene>
    <name evidence="1" type="ORF">Pla100_57440</name>
</gene>
<sequence>MAAVFSFQSYVYRGEGRPLGRSLEEVAPPMIALQGLFFEWDGSLTWANQSEGWQIDGTVYDDGNQVQYVDLHGRIDQPAGVGLLRDRLRDLFSTWGNPDELMLMRLPDRRWQNLQDFEKELLAAGRP</sequence>
<dbReference type="EMBL" id="SJPM01000022">
    <property type="protein sequence ID" value="TWT88013.1"/>
    <property type="molecule type" value="Genomic_DNA"/>
</dbReference>